<gene>
    <name evidence="1" type="ORF">BDN72DRAFT_851391</name>
</gene>
<evidence type="ECO:0000313" key="2">
    <source>
        <dbReference type="Proteomes" id="UP000308600"/>
    </source>
</evidence>
<protein>
    <submittedName>
        <fullName evidence="1">Uncharacterized protein</fullName>
    </submittedName>
</protein>
<name>A0ACD3A0N9_9AGAR</name>
<organism evidence="1 2">
    <name type="scientific">Pluteus cervinus</name>
    <dbReference type="NCBI Taxonomy" id="181527"/>
    <lineage>
        <taxon>Eukaryota</taxon>
        <taxon>Fungi</taxon>
        <taxon>Dikarya</taxon>
        <taxon>Basidiomycota</taxon>
        <taxon>Agaricomycotina</taxon>
        <taxon>Agaricomycetes</taxon>
        <taxon>Agaricomycetidae</taxon>
        <taxon>Agaricales</taxon>
        <taxon>Pluteineae</taxon>
        <taxon>Pluteaceae</taxon>
        <taxon>Pluteus</taxon>
    </lineage>
</organism>
<dbReference type="EMBL" id="ML209049">
    <property type="protein sequence ID" value="TFK59203.1"/>
    <property type="molecule type" value="Genomic_DNA"/>
</dbReference>
<proteinExistence type="predicted"/>
<dbReference type="Proteomes" id="UP000308600">
    <property type="component" value="Unassembled WGS sequence"/>
</dbReference>
<reference evidence="1 2" key="1">
    <citation type="journal article" date="2019" name="Nat. Ecol. Evol.">
        <title>Megaphylogeny resolves global patterns of mushroom evolution.</title>
        <authorList>
            <person name="Varga T."/>
            <person name="Krizsan K."/>
            <person name="Foldi C."/>
            <person name="Dima B."/>
            <person name="Sanchez-Garcia M."/>
            <person name="Sanchez-Ramirez S."/>
            <person name="Szollosi G.J."/>
            <person name="Szarkandi J.G."/>
            <person name="Papp V."/>
            <person name="Albert L."/>
            <person name="Andreopoulos W."/>
            <person name="Angelini C."/>
            <person name="Antonin V."/>
            <person name="Barry K.W."/>
            <person name="Bougher N.L."/>
            <person name="Buchanan P."/>
            <person name="Buyck B."/>
            <person name="Bense V."/>
            <person name="Catcheside P."/>
            <person name="Chovatia M."/>
            <person name="Cooper J."/>
            <person name="Damon W."/>
            <person name="Desjardin D."/>
            <person name="Finy P."/>
            <person name="Geml J."/>
            <person name="Haridas S."/>
            <person name="Hughes K."/>
            <person name="Justo A."/>
            <person name="Karasinski D."/>
            <person name="Kautmanova I."/>
            <person name="Kiss B."/>
            <person name="Kocsube S."/>
            <person name="Kotiranta H."/>
            <person name="LaButti K.M."/>
            <person name="Lechner B.E."/>
            <person name="Liimatainen K."/>
            <person name="Lipzen A."/>
            <person name="Lukacs Z."/>
            <person name="Mihaltcheva S."/>
            <person name="Morgado L.N."/>
            <person name="Niskanen T."/>
            <person name="Noordeloos M.E."/>
            <person name="Ohm R.A."/>
            <person name="Ortiz-Santana B."/>
            <person name="Ovrebo C."/>
            <person name="Racz N."/>
            <person name="Riley R."/>
            <person name="Savchenko A."/>
            <person name="Shiryaev A."/>
            <person name="Soop K."/>
            <person name="Spirin V."/>
            <person name="Szebenyi C."/>
            <person name="Tomsovsky M."/>
            <person name="Tulloss R.E."/>
            <person name="Uehling J."/>
            <person name="Grigoriev I.V."/>
            <person name="Vagvolgyi C."/>
            <person name="Papp T."/>
            <person name="Martin F.M."/>
            <person name="Miettinen O."/>
            <person name="Hibbett D.S."/>
            <person name="Nagy L.G."/>
        </authorList>
    </citation>
    <scope>NUCLEOTIDE SEQUENCE [LARGE SCALE GENOMIC DNA]</scope>
    <source>
        <strain evidence="1 2">NL-1719</strain>
    </source>
</reference>
<keyword evidence="2" id="KW-1185">Reference proteome</keyword>
<evidence type="ECO:0000313" key="1">
    <source>
        <dbReference type="EMBL" id="TFK59203.1"/>
    </source>
</evidence>
<sequence>MNHIPHRERGTPRHTRMRSSLCSSQLTNCIIIQDESNNALSEFALHHNASRKEVVDEQNGELILLTQTRYDVSDDLTIIGCTLWSALNREDLDILSWSMTDFKRITSFSIEAYQAAHIAHRVWLNSTVENIRTQEPHRRVVVFTHHAPTTEGTSDPRFQGGPNNSAFSSELTSEPCWGPPVVLWGFGHTHWACDFVRSGVRVMSNPRGYDVGAQGYDATKVLEL</sequence>
<accession>A0ACD3A0N9</accession>